<accession>A0AAD7C6T3</accession>
<evidence type="ECO:0000313" key="1">
    <source>
        <dbReference type="EMBL" id="KAJ7640609.1"/>
    </source>
</evidence>
<protein>
    <submittedName>
        <fullName evidence="1">Uncharacterized protein</fullName>
    </submittedName>
</protein>
<keyword evidence="2" id="KW-1185">Reference proteome</keyword>
<evidence type="ECO:0000313" key="2">
    <source>
        <dbReference type="Proteomes" id="UP001221757"/>
    </source>
</evidence>
<dbReference type="Proteomes" id="UP001221757">
    <property type="component" value="Unassembled WGS sequence"/>
</dbReference>
<dbReference type="AlphaFoldDB" id="A0AAD7C6T3"/>
<proteinExistence type="predicted"/>
<gene>
    <name evidence="1" type="ORF">B0H17DRAFT_1148943</name>
</gene>
<comment type="caution">
    <text evidence="1">The sequence shown here is derived from an EMBL/GenBank/DDBJ whole genome shotgun (WGS) entry which is preliminary data.</text>
</comment>
<dbReference type="EMBL" id="JARKIE010000425">
    <property type="protein sequence ID" value="KAJ7640609.1"/>
    <property type="molecule type" value="Genomic_DNA"/>
</dbReference>
<reference evidence="1" key="1">
    <citation type="submission" date="2023-03" db="EMBL/GenBank/DDBJ databases">
        <title>Massive genome expansion in bonnet fungi (Mycena s.s.) driven by repeated elements and novel gene families across ecological guilds.</title>
        <authorList>
            <consortium name="Lawrence Berkeley National Laboratory"/>
            <person name="Harder C.B."/>
            <person name="Miyauchi S."/>
            <person name="Viragh M."/>
            <person name="Kuo A."/>
            <person name="Thoen E."/>
            <person name="Andreopoulos B."/>
            <person name="Lu D."/>
            <person name="Skrede I."/>
            <person name="Drula E."/>
            <person name="Henrissat B."/>
            <person name="Morin E."/>
            <person name="Kohler A."/>
            <person name="Barry K."/>
            <person name="LaButti K."/>
            <person name="Morin E."/>
            <person name="Salamov A."/>
            <person name="Lipzen A."/>
            <person name="Mereny Z."/>
            <person name="Hegedus B."/>
            <person name="Baldrian P."/>
            <person name="Stursova M."/>
            <person name="Weitz H."/>
            <person name="Taylor A."/>
            <person name="Grigoriev I.V."/>
            <person name="Nagy L.G."/>
            <person name="Martin F."/>
            <person name="Kauserud H."/>
        </authorList>
    </citation>
    <scope>NUCLEOTIDE SEQUENCE</scope>
    <source>
        <strain evidence="1">CBHHK067</strain>
    </source>
</reference>
<organism evidence="1 2">
    <name type="scientific">Mycena rosella</name>
    <name type="common">Pink bonnet</name>
    <name type="synonym">Agaricus rosellus</name>
    <dbReference type="NCBI Taxonomy" id="1033263"/>
    <lineage>
        <taxon>Eukaryota</taxon>
        <taxon>Fungi</taxon>
        <taxon>Dikarya</taxon>
        <taxon>Basidiomycota</taxon>
        <taxon>Agaricomycotina</taxon>
        <taxon>Agaricomycetes</taxon>
        <taxon>Agaricomycetidae</taxon>
        <taxon>Agaricales</taxon>
        <taxon>Marasmiineae</taxon>
        <taxon>Mycenaceae</taxon>
        <taxon>Mycena</taxon>
    </lineage>
</organism>
<sequence length="236" mass="26315">MSEQETCHLFGTTYAPDAKTNPRHRAFLRKAIKLYPTQELLTVFAGQPTRLRLAMGSGTTSSQFGKTITSFTDPPEVASQRTLGAYHTGFDRCYNWRGNELTIRNPRGLPALQEAEQAWHDYIVPYRAARGMGPRPAWALEPLPGLQWVQMQLAFPTPLPTSPAANRTSVGACLPAVVPVGSRWLPIDLTGDNQCLPEKRKRSATIVVSDSEEEHLHKKTKKATKNKFLGFIDLMK</sequence>
<name>A0AAD7C6T3_MYCRO</name>